<dbReference type="Pfam" id="PF00550">
    <property type="entry name" value="PP-binding"/>
    <property type="match status" value="1"/>
</dbReference>
<sequence>MEEIVVLIMELLAQMQDRDPGELRIELEQTGEELPVDSLLMVEILTRIEARYGIAVSPNEQVARSTRAVYTFAATILEAITERHPS</sequence>
<organism evidence="2 3">
    <name type="scientific">Planobispora siamensis</name>
    <dbReference type="NCBI Taxonomy" id="936338"/>
    <lineage>
        <taxon>Bacteria</taxon>
        <taxon>Bacillati</taxon>
        <taxon>Actinomycetota</taxon>
        <taxon>Actinomycetes</taxon>
        <taxon>Streptosporangiales</taxon>
        <taxon>Streptosporangiaceae</taxon>
        <taxon>Planobispora</taxon>
    </lineage>
</organism>
<dbReference type="PROSITE" id="PS50075">
    <property type="entry name" value="CARRIER"/>
    <property type="match status" value="1"/>
</dbReference>
<dbReference type="Proteomes" id="UP000619788">
    <property type="component" value="Unassembled WGS sequence"/>
</dbReference>
<evidence type="ECO:0000259" key="1">
    <source>
        <dbReference type="PROSITE" id="PS50075"/>
    </source>
</evidence>
<keyword evidence="3" id="KW-1185">Reference proteome</keyword>
<feature type="domain" description="Carrier" evidence="1">
    <location>
        <begin position="1"/>
        <end position="84"/>
    </location>
</feature>
<dbReference type="AlphaFoldDB" id="A0A8J3S7V5"/>
<gene>
    <name evidence="2" type="ORF">Psi01_05210</name>
</gene>
<dbReference type="InterPro" id="IPR009081">
    <property type="entry name" value="PP-bd_ACP"/>
</dbReference>
<evidence type="ECO:0000313" key="3">
    <source>
        <dbReference type="Proteomes" id="UP000619788"/>
    </source>
</evidence>
<dbReference type="Gene3D" id="1.10.1200.10">
    <property type="entry name" value="ACP-like"/>
    <property type="match status" value="1"/>
</dbReference>
<evidence type="ECO:0000313" key="2">
    <source>
        <dbReference type="EMBL" id="GIH89891.1"/>
    </source>
</evidence>
<comment type="caution">
    <text evidence="2">The sequence shown here is derived from an EMBL/GenBank/DDBJ whole genome shotgun (WGS) entry which is preliminary data.</text>
</comment>
<proteinExistence type="predicted"/>
<name>A0A8J3S7V5_9ACTN</name>
<dbReference type="InterPro" id="IPR036736">
    <property type="entry name" value="ACP-like_sf"/>
</dbReference>
<dbReference type="EMBL" id="BOOJ01000007">
    <property type="protein sequence ID" value="GIH89891.1"/>
    <property type="molecule type" value="Genomic_DNA"/>
</dbReference>
<protein>
    <recommendedName>
        <fullName evidence="1">Carrier domain-containing protein</fullName>
    </recommendedName>
</protein>
<reference evidence="2 3" key="1">
    <citation type="submission" date="2021-01" db="EMBL/GenBank/DDBJ databases">
        <title>Whole genome shotgun sequence of Planobispora siamensis NBRC 107568.</title>
        <authorList>
            <person name="Komaki H."/>
            <person name="Tamura T."/>
        </authorList>
    </citation>
    <scope>NUCLEOTIDE SEQUENCE [LARGE SCALE GENOMIC DNA]</scope>
    <source>
        <strain evidence="2 3">NBRC 107568</strain>
    </source>
</reference>
<accession>A0A8J3S7V5</accession>
<dbReference type="RefSeq" id="WP_204062277.1">
    <property type="nucleotide sequence ID" value="NZ_BOOJ01000007.1"/>
</dbReference>
<dbReference type="SUPFAM" id="SSF47336">
    <property type="entry name" value="ACP-like"/>
    <property type="match status" value="1"/>
</dbReference>